<feature type="repeat" description="ANK" evidence="1">
    <location>
        <begin position="44"/>
        <end position="76"/>
    </location>
</feature>
<feature type="repeat" description="ARM" evidence="2">
    <location>
        <begin position="155"/>
        <end position="198"/>
    </location>
</feature>
<keyword evidence="4" id="KW-1185">Reference proteome</keyword>
<dbReference type="InterPro" id="IPR043379">
    <property type="entry name" value="ANKAR"/>
</dbReference>
<dbReference type="PANTHER" id="PTHR46464:SF2">
    <property type="entry name" value="ANKYRIN AND ARMADILLO REPEAT-CONTAINING PROTEIN"/>
    <property type="match status" value="1"/>
</dbReference>
<sequence length="827" mass="92338">MSTEMDAQGWAQIHHAALAGYILSVEKYIEEDPELLEYETTDDLNSTPFLLAVTGGKLECVQFLIKKGAKINAQNSKGQGAVEISLLNNDKAILQYFIDTKFPELPVWKKLFQCLLSDIIKEAVKAAECLEMLTEPYEESTEGVNPNWNCLLHEGGISALIKLLRGNIYPSVQSPIVRSLLNMVQCEQTARDMVKKGVLVTLAKLLKSSDREVLKATTMLLMELANVPEHADAEIEENIPAILVDVLTRQTNTDVLVTSLQVLSNIAASKPENQAAVVNTENLFASVINLFKLYYSSKSLSNDLTNAVQSFVKSNPAAQYAFIEKGICVPLTMILTKVRVRELQLNAVDTIHYLAINNPQTQKILLNEQLDKYLMHLFSRGRSEKLQEKTASSLWAIAGTDVYIQRMMATRMGVPLLLSFIKSMTENLHYIGSEALSVLAQGPISYRNEIAPQGTLTLVQLLRTQREDIVLSATRTLRHLCVATGFVAYHNNQQLITQTNGAKQLTALMANSKNLYIKVEAALTLAYISLGNLTTMETVKRCTNFSYSLIMNLLHCGDKKAQLTAGMALATFAYNSTSQQREMAELGGVRLSWFRAFLESDDEYFRCSSAFQIVILARIITDEDKAITSAMGIRILIDLLENSVNDAILTLAADCVARLTHTRSGVPQAIIAIDAVDFLCHLLLVSDQWVQGNAAIALTYLANFHKAERQLLHKCRKKPLLIKVLQTYTQDRKLPESFMENWKHYKKLGLPPIQLNEVKFERAYHEMNDVDQWPMMQDKDAHEGVSVDINVTETDRLAAKRAKSSILKPWNPEGTSNIDDTVGANNM</sequence>
<dbReference type="InterPro" id="IPR016024">
    <property type="entry name" value="ARM-type_fold"/>
</dbReference>
<dbReference type="KEGG" id="osn:115226210"/>
<accession>A0A6P7TM69</accession>
<dbReference type="SMART" id="SM00248">
    <property type="entry name" value="ANK"/>
    <property type="match status" value="2"/>
</dbReference>
<evidence type="ECO:0000256" key="3">
    <source>
        <dbReference type="SAM" id="MobiDB-lite"/>
    </source>
</evidence>
<dbReference type="RefSeq" id="XP_029653089.1">
    <property type="nucleotide sequence ID" value="XM_029797229.2"/>
</dbReference>
<dbReference type="SUPFAM" id="SSF48403">
    <property type="entry name" value="Ankyrin repeat"/>
    <property type="match status" value="1"/>
</dbReference>
<dbReference type="Pfam" id="PF13637">
    <property type="entry name" value="Ank_4"/>
    <property type="match status" value="1"/>
</dbReference>
<evidence type="ECO:0000313" key="5">
    <source>
        <dbReference type="RefSeq" id="XP_029653089.1"/>
    </source>
</evidence>
<feature type="region of interest" description="Disordered" evidence="3">
    <location>
        <begin position="808"/>
        <end position="827"/>
    </location>
</feature>
<gene>
    <name evidence="5 6" type="primary">LOC115226210</name>
</gene>
<dbReference type="Proteomes" id="UP000515154">
    <property type="component" value="Linkage group LG29"/>
</dbReference>
<organism evidence="4 5">
    <name type="scientific">Octopus sinensis</name>
    <name type="common">East Asian common octopus</name>
    <dbReference type="NCBI Taxonomy" id="2607531"/>
    <lineage>
        <taxon>Eukaryota</taxon>
        <taxon>Metazoa</taxon>
        <taxon>Spiralia</taxon>
        <taxon>Lophotrochozoa</taxon>
        <taxon>Mollusca</taxon>
        <taxon>Cephalopoda</taxon>
        <taxon>Coleoidea</taxon>
        <taxon>Octopodiformes</taxon>
        <taxon>Octopoda</taxon>
        <taxon>Incirrata</taxon>
        <taxon>Octopodidae</taxon>
        <taxon>Octopus</taxon>
    </lineage>
</organism>
<dbReference type="InterPro" id="IPR002110">
    <property type="entry name" value="Ankyrin_rpt"/>
</dbReference>
<proteinExistence type="predicted"/>
<keyword evidence="1" id="KW-0040">ANK repeat</keyword>
<dbReference type="PROSITE" id="PS50088">
    <property type="entry name" value="ANK_REPEAT"/>
    <property type="match status" value="1"/>
</dbReference>
<dbReference type="InterPro" id="IPR011989">
    <property type="entry name" value="ARM-like"/>
</dbReference>
<protein>
    <submittedName>
        <fullName evidence="5 6">Ankyrin and armadillo repeat-containing protein-like isoform X1</fullName>
    </submittedName>
</protein>
<evidence type="ECO:0000313" key="4">
    <source>
        <dbReference type="Proteomes" id="UP000515154"/>
    </source>
</evidence>
<dbReference type="PANTHER" id="PTHR46464">
    <property type="entry name" value="ANK_REP_REGION DOMAIN-CONTAINING PROTEIN"/>
    <property type="match status" value="1"/>
</dbReference>
<dbReference type="RefSeq" id="XP_036370717.1">
    <property type="nucleotide sequence ID" value="XM_036514824.1"/>
</dbReference>
<dbReference type="InterPro" id="IPR000225">
    <property type="entry name" value="Armadillo"/>
</dbReference>
<dbReference type="SMART" id="SM00185">
    <property type="entry name" value="ARM"/>
    <property type="match status" value="10"/>
</dbReference>
<dbReference type="AlphaFoldDB" id="A0A6P7TM69"/>
<dbReference type="Gene3D" id="1.25.10.10">
    <property type="entry name" value="Leucine-rich Repeat Variant"/>
    <property type="match status" value="3"/>
</dbReference>
<dbReference type="Gene3D" id="1.25.40.20">
    <property type="entry name" value="Ankyrin repeat-containing domain"/>
    <property type="match status" value="1"/>
</dbReference>
<evidence type="ECO:0000256" key="2">
    <source>
        <dbReference type="PROSITE-ProRule" id="PRU00259"/>
    </source>
</evidence>
<dbReference type="SUPFAM" id="SSF48371">
    <property type="entry name" value="ARM repeat"/>
    <property type="match status" value="2"/>
</dbReference>
<feature type="compositionally biased region" description="Polar residues" evidence="3">
    <location>
        <begin position="813"/>
        <end position="827"/>
    </location>
</feature>
<dbReference type="InterPro" id="IPR036770">
    <property type="entry name" value="Ankyrin_rpt-contain_sf"/>
</dbReference>
<reference evidence="5 6" key="1">
    <citation type="submission" date="2025-08" db="UniProtKB">
        <authorList>
            <consortium name="RefSeq"/>
        </authorList>
    </citation>
    <scope>IDENTIFICATION</scope>
</reference>
<evidence type="ECO:0000313" key="6">
    <source>
        <dbReference type="RefSeq" id="XP_036370717.1"/>
    </source>
</evidence>
<name>A0A6P7TM69_9MOLL</name>
<evidence type="ECO:0000256" key="1">
    <source>
        <dbReference type="PROSITE-ProRule" id="PRU00023"/>
    </source>
</evidence>
<dbReference type="PROSITE" id="PS50176">
    <property type="entry name" value="ARM_REPEAT"/>
    <property type="match status" value="1"/>
</dbReference>
<dbReference type="PROSITE" id="PS50297">
    <property type="entry name" value="ANK_REP_REGION"/>
    <property type="match status" value="1"/>
</dbReference>